<dbReference type="RefSeq" id="XP_040655786.1">
    <property type="nucleotide sequence ID" value="XM_040800753.1"/>
</dbReference>
<keyword evidence="11" id="KW-0472">Membrane</keyword>
<dbReference type="AlphaFoldDB" id="A0A151GH75"/>
<dbReference type="InterPro" id="IPR002402">
    <property type="entry name" value="Cyt_P450_E_grp-II"/>
</dbReference>
<reference evidence="14 15" key="1">
    <citation type="journal article" date="2016" name="Sci. Rep.">
        <title>Insights into Adaptations to a Near-Obligate Nematode Endoparasitic Lifestyle from the Finished Genome of Drechmeria coniospora.</title>
        <authorList>
            <person name="Zhang L."/>
            <person name="Zhou Z."/>
            <person name="Guo Q."/>
            <person name="Fokkens L."/>
            <person name="Miskei M."/>
            <person name="Pocsi I."/>
            <person name="Zhang W."/>
            <person name="Chen M."/>
            <person name="Wang L."/>
            <person name="Sun Y."/>
            <person name="Donzelli B.G."/>
            <person name="Gibson D.M."/>
            <person name="Nelson D.R."/>
            <person name="Luo J.G."/>
            <person name="Rep M."/>
            <person name="Liu H."/>
            <person name="Yang S."/>
            <person name="Wang J."/>
            <person name="Krasnoff S.B."/>
            <person name="Xu Y."/>
            <person name="Molnar I."/>
            <person name="Lin M."/>
        </authorList>
    </citation>
    <scope>NUCLEOTIDE SEQUENCE [LARGE SCALE GENOMIC DNA]</scope>
    <source>
        <strain evidence="14 15">ARSEF 6962</strain>
    </source>
</reference>
<evidence type="ECO:0000256" key="3">
    <source>
        <dbReference type="ARBA" id="ARBA00010617"/>
    </source>
</evidence>
<comment type="caution">
    <text evidence="14">The sequence shown here is derived from an EMBL/GenBank/DDBJ whole genome shotgun (WGS) entry which is preliminary data.</text>
</comment>
<keyword evidence="8 13" id="KW-0560">Oxidoreductase</keyword>
<comment type="subcellular location">
    <subcellularLocation>
        <location evidence="2">Membrane</location>
        <topology evidence="2">Single-pass membrane protein</topology>
    </subcellularLocation>
</comment>
<comment type="cofactor">
    <cofactor evidence="1 12">
        <name>heme</name>
        <dbReference type="ChEBI" id="CHEBI:30413"/>
    </cofactor>
</comment>
<evidence type="ECO:0000256" key="7">
    <source>
        <dbReference type="ARBA" id="ARBA00022989"/>
    </source>
</evidence>
<dbReference type="GeneID" id="63716077"/>
<dbReference type="InterPro" id="IPR002974">
    <property type="entry name" value="Cyt_P450_E_CYP52_ascomycetes"/>
</dbReference>
<dbReference type="InterPro" id="IPR036396">
    <property type="entry name" value="Cyt_P450_sf"/>
</dbReference>
<evidence type="ECO:0000256" key="9">
    <source>
        <dbReference type="ARBA" id="ARBA00023004"/>
    </source>
</evidence>
<dbReference type="CDD" id="cd11063">
    <property type="entry name" value="CYP52"/>
    <property type="match status" value="1"/>
</dbReference>
<dbReference type="SUPFAM" id="SSF48264">
    <property type="entry name" value="Cytochrome P450"/>
    <property type="match status" value="1"/>
</dbReference>
<evidence type="ECO:0000256" key="11">
    <source>
        <dbReference type="ARBA" id="ARBA00023136"/>
    </source>
</evidence>
<keyword evidence="10 13" id="KW-0503">Monooxygenase</keyword>
<dbReference type="GO" id="GO:0020037">
    <property type="term" value="F:heme binding"/>
    <property type="evidence" value="ECO:0007669"/>
    <property type="project" value="InterPro"/>
</dbReference>
<dbReference type="InterPro" id="IPR017972">
    <property type="entry name" value="Cyt_P450_CS"/>
</dbReference>
<dbReference type="Gene3D" id="1.10.630.10">
    <property type="entry name" value="Cytochrome P450"/>
    <property type="match status" value="1"/>
</dbReference>
<dbReference type="PRINTS" id="PR00385">
    <property type="entry name" value="P450"/>
</dbReference>
<evidence type="ECO:0000256" key="5">
    <source>
        <dbReference type="ARBA" id="ARBA00022692"/>
    </source>
</evidence>
<keyword evidence="6 12" id="KW-0479">Metal-binding</keyword>
<dbReference type="PRINTS" id="PR01239">
    <property type="entry name" value="EP450IICYP52"/>
</dbReference>
<dbReference type="EMBL" id="LAYC01000002">
    <property type="protein sequence ID" value="KYK56434.1"/>
    <property type="molecule type" value="Genomic_DNA"/>
</dbReference>
<evidence type="ECO:0000256" key="13">
    <source>
        <dbReference type="RuleBase" id="RU000461"/>
    </source>
</evidence>
<evidence type="ECO:0000256" key="2">
    <source>
        <dbReference type="ARBA" id="ARBA00004167"/>
    </source>
</evidence>
<dbReference type="InterPro" id="IPR001128">
    <property type="entry name" value="Cyt_P450"/>
</dbReference>
<sequence>MHLTALSAIVAAVAVVGLVIRKVQERLRHAAKAKALGCEPAIWAPMMEPSGVWSTILGAVAAREKRLPVWIAEQFDAMSEAAGRPVGTMMMRTPFFRDTVFTLDPQNIQAMLALKFKDFGLGPNRTENFKPLLGNGIFAANGKQWEHSRALLRPQFVRSQVSDLDLEEDHVRAMMTVLERHLAADRWTDTVDLSALFFRLTLDSATEFLFGESVNSQLGELSAAAADGSSGPGGFAEAFDRSQSILAQGARLGNSYWLVHTPELHRMVKRVHDFVDYFVRVAMSRPRDKGASAADDKGAKREKYVFLHALAEDTRDPTELRSQLLNILLAGRDTTASTLGWFFYTLATPEHAPVYHRLRQLILDEFGTYDDPRDITFERMKGCQYLQWCISEILRLYPIVSVNVRTAQVDTALPVGGGRDGQSPVYIKKGHDVAYSVHNMQRRKDLWGPDADLFRPERWESRRPGWDYLPFNGGPRICIGQQFALTEIAYVVIRLMQRVDAIDPSNMGPVKHGLTLTNCPGDGVKVRLHFAS</sequence>
<dbReference type="GO" id="GO:0016020">
    <property type="term" value="C:membrane"/>
    <property type="evidence" value="ECO:0007669"/>
    <property type="project" value="UniProtKB-SubCell"/>
</dbReference>
<evidence type="ECO:0000256" key="10">
    <source>
        <dbReference type="ARBA" id="ARBA00023033"/>
    </source>
</evidence>
<proteinExistence type="inferred from homology"/>
<dbReference type="InParanoid" id="A0A151GH75"/>
<keyword evidence="9 12" id="KW-0408">Iron</keyword>
<dbReference type="Proteomes" id="UP000076580">
    <property type="component" value="Chromosome 02"/>
</dbReference>
<keyword evidence="4 12" id="KW-0349">Heme</keyword>
<comment type="similarity">
    <text evidence="3 13">Belongs to the cytochrome P450 family.</text>
</comment>
<dbReference type="STRING" id="98403.A0A151GH75"/>
<dbReference type="Pfam" id="PF00067">
    <property type="entry name" value="p450"/>
    <property type="match status" value="1"/>
</dbReference>
<evidence type="ECO:0000256" key="4">
    <source>
        <dbReference type="ARBA" id="ARBA00022617"/>
    </source>
</evidence>
<dbReference type="PANTHER" id="PTHR24287:SF1">
    <property type="entry name" value="P450, PUTATIVE (EUROFUNG)-RELATED"/>
    <property type="match status" value="1"/>
</dbReference>
<keyword evidence="15" id="KW-1185">Reference proteome</keyword>
<dbReference type="GO" id="GO:0016712">
    <property type="term" value="F:oxidoreductase activity, acting on paired donors, with incorporation or reduction of molecular oxygen, reduced flavin or flavoprotein as one donor, and incorporation of one atom of oxygen"/>
    <property type="evidence" value="ECO:0007669"/>
    <property type="project" value="InterPro"/>
</dbReference>
<name>A0A151GH75_DRECN</name>
<protein>
    <submittedName>
        <fullName evidence="14">Cytochrome P450 52A12</fullName>
    </submittedName>
</protein>
<dbReference type="PANTHER" id="PTHR24287">
    <property type="entry name" value="P450, PUTATIVE (EUROFUNG)-RELATED"/>
    <property type="match status" value="1"/>
</dbReference>
<evidence type="ECO:0000256" key="12">
    <source>
        <dbReference type="PIRSR" id="PIRSR602402-1"/>
    </source>
</evidence>
<evidence type="ECO:0000313" key="14">
    <source>
        <dbReference type="EMBL" id="KYK56434.1"/>
    </source>
</evidence>
<gene>
    <name evidence="14" type="ORF">DCS_03434</name>
</gene>
<evidence type="ECO:0000256" key="6">
    <source>
        <dbReference type="ARBA" id="ARBA00022723"/>
    </source>
</evidence>
<organism evidence="14 15">
    <name type="scientific">Drechmeria coniospora</name>
    <name type="common">Nematophagous fungus</name>
    <name type="synonym">Meria coniospora</name>
    <dbReference type="NCBI Taxonomy" id="98403"/>
    <lineage>
        <taxon>Eukaryota</taxon>
        <taxon>Fungi</taxon>
        <taxon>Dikarya</taxon>
        <taxon>Ascomycota</taxon>
        <taxon>Pezizomycotina</taxon>
        <taxon>Sordariomycetes</taxon>
        <taxon>Hypocreomycetidae</taxon>
        <taxon>Hypocreales</taxon>
        <taxon>Ophiocordycipitaceae</taxon>
        <taxon>Drechmeria</taxon>
    </lineage>
</organism>
<feature type="binding site" description="axial binding residue" evidence="12">
    <location>
        <position position="478"/>
    </location>
    <ligand>
        <name>heme</name>
        <dbReference type="ChEBI" id="CHEBI:30413"/>
    </ligand>
    <ligandPart>
        <name>Fe</name>
        <dbReference type="ChEBI" id="CHEBI:18248"/>
    </ligandPart>
</feature>
<keyword evidence="7" id="KW-1133">Transmembrane helix</keyword>
<evidence type="ECO:0000313" key="15">
    <source>
        <dbReference type="Proteomes" id="UP000076580"/>
    </source>
</evidence>
<dbReference type="GO" id="GO:0005506">
    <property type="term" value="F:iron ion binding"/>
    <property type="evidence" value="ECO:0007669"/>
    <property type="project" value="InterPro"/>
</dbReference>
<dbReference type="PROSITE" id="PS00086">
    <property type="entry name" value="CYTOCHROME_P450"/>
    <property type="match status" value="1"/>
</dbReference>
<keyword evidence="5" id="KW-0812">Transmembrane</keyword>
<evidence type="ECO:0000256" key="1">
    <source>
        <dbReference type="ARBA" id="ARBA00001971"/>
    </source>
</evidence>
<evidence type="ECO:0000256" key="8">
    <source>
        <dbReference type="ARBA" id="ARBA00023002"/>
    </source>
</evidence>
<dbReference type="PRINTS" id="PR00464">
    <property type="entry name" value="EP450II"/>
</dbReference>
<dbReference type="InterPro" id="IPR047146">
    <property type="entry name" value="Cyt_P450_E_CYP52_fungi"/>
</dbReference>
<accession>A0A151GH75</accession>